<accession>A0A6A4N5T4</accession>
<evidence type="ECO:0000313" key="1">
    <source>
        <dbReference type="EMBL" id="KAE9584391.1"/>
    </source>
</evidence>
<protein>
    <submittedName>
        <fullName evidence="1">Uncharacterized protein</fullName>
    </submittedName>
</protein>
<dbReference type="Proteomes" id="UP000447434">
    <property type="component" value="Unassembled WGS sequence"/>
</dbReference>
<dbReference type="AlphaFoldDB" id="A0A6A4N5T4"/>
<reference evidence="2" key="1">
    <citation type="journal article" date="2020" name="Nat. Commun.">
        <title>Genome sequence of the cluster root forming white lupin.</title>
        <authorList>
            <person name="Hufnagel B."/>
            <person name="Marques A."/>
            <person name="Soriano A."/>
            <person name="Marques L."/>
            <person name="Divol F."/>
            <person name="Doumas P."/>
            <person name="Sallet E."/>
            <person name="Mancinotti D."/>
            <person name="Carrere S."/>
            <person name="Marande W."/>
            <person name="Arribat S."/>
            <person name="Keller J."/>
            <person name="Huneau C."/>
            <person name="Blein T."/>
            <person name="Aime D."/>
            <person name="Laguerre M."/>
            <person name="Taylor J."/>
            <person name="Schubert V."/>
            <person name="Nelson M."/>
            <person name="Geu-Flores F."/>
            <person name="Crespi M."/>
            <person name="Gallardo-Guerrero K."/>
            <person name="Delaux P.-M."/>
            <person name="Salse J."/>
            <person name="Berges H."/>
            <person name="Guyot R."/>
            <person name="Gouzy J."/>
            <person name="Peret B."/>
        </authorList>
    </citation>
    <scope>NUCLEOTIDE SEQUENCE [LARGE SCALE GENOMIC DNA]</scope>
    <source>
        <strain evidence="2">cv. Amiga</strain>
    </source>
</reference>
<keyword evidence="2" id="KW-1185">Reference proteome</keyword>
<name>A0A6A4N5T4_LUPAL</name>
<comment type="caution">
    <text evidence="1">The sequence shown here is derived from an EMBL/GenBank/DDBJ whole genome shotgun (WGS) entry which is preliminary data.</text>
</comment>
<proteinExistence type="predicted"/>
<dbReference type="EMBL" id="WOCE01000035">
    <property type="protein sequence ID" value="KAE9584391.1"/>
    <property type="molecule type" value="Genomic_DNA"/>
</dbReference>
<evidence type="ECO:0000313" key="2">
    <source>
        <dbReference type="Proteomes" id="UP000447434"/>
    </source>
</evidence>
<organism evidence="1 2">
    <name type="scientific">Lupinus albus</name>
    <name type="common">White lupine</name>
    <name type="synonym">Lupinus termis</name>
    <dbReference type="NCBI Taxonomy" id="3870"/>
    <lineage>
        <taxon>Eukaryota</taxon>
        <taxon>Viridiplantae</taxon>
        <taxon>Streptophyta</taxon>
        <taxon>Embryophyta</taxon>
        <taxon>Tracheophyta</taxon>
        <taxon>Spermatophyta</taxon>
        <taxon>Magnoliopsida</taxon>
        <taxon>eudicotyledons</taxon>
        <taxon>Gunneridae</taxon>
        <taxon>Pentapetalae</taxon>
        <taxon>rosids</taxon>
        <taxon>fabids</taxon>
        <taxon>Fabales</taxon>
        <taxon>Fabaceae</taxon>
        <taxon>Papilionoideae</taxon>
        <taxon>50 kb inversion clade</taxon>
        <taxon>genistoids sensu lato</taxon>
        <taxon>core genistoids</taxon>
        <taxon>Genisteae</taxon>
        <taxon>Lupinus</taxon>
    </lineage>
</organism>
<gene>
    <name evidence="1" type="ORF">Lalb_Chr00c10g0404821</name>
</gene>
<sequence>MVSRLSSNPHVLGMVVDYSHYGNATTNSPFMVIGPRFLLGHECLDECCLS</sequence>